<evidence type="ECO:0000313" key="3">
    <source>
        <dbReference type="Proteomes" id="UP001629214"/>
    </source>
</evidence>
<evidence type="ECO:0000256" key="1">
    <source>
        <dbReference type="SAM" id="MobiDB-lite"/>
    </source>
</evidence>
<keyword evidence="3" id="KW-1185">Reference proteome</keyword>
<accession>A0ABW8Z6L9</accession>
<sequence>MDENQTKKSGPQTSADTAAIFERALDVGQTPANSNARAAQAGQVR</sequence>
<proteinExistence type="predicted"/>
<gene>
    <name evidence="2" type="ORF">PQR63_08825</name>
</gene>
<protein>
    <submittedName>
        <fullName evidence="2">Uncharacterized protein</fullName>
    </submittedName>
</protein>
<feature type="region of interest" description="Disordered" evidence="1">
    <location>
        <begin position="1"/>
        <end position="45"/>
    </location>
</feature>
<evidence type="ECO:0000313" key="2">
    <source>
        <dbReference type="EMBL" id="MFL9878483.1"/>
    </source>
</evidence>
<feature type="compositionally biased region" description="Polar residues" evidence="1">
    <location>
        <begin position="7"/>
        <end position="16"/>
    </location>
</feature>
<comment type="caution">
    <text evidence="2">The sequence shown here is derived from an EMBL/GenBank/DDBJ whole genome shotgun (WGS) entry which is preliminary data.</text>
</comment>
<dbReference type="Proteomes" id="UP001629214">
    <property type="component" value="Unassembled WGS sequence"/>
</dbReference>
<dbReference type="RefSeq" id="WP_157739212.1">
    <property type="nucleotide sequence ID" value="NZ_JAQQFR010000005.1"/>
</dbReference>
<dbReference type="EMBL" id="JAQQFR010000005">
    <property type="protein sequence ID" value="MFL9878483.1"/>
    <property type="molecule type" value="Genomic_DNA"/>
</dbReference>
<reference evidence="2 3" key="1">
    <citation type="journal article" date="2024" name="Chem. Sci.">
        <title>Discovery of megapolipeptins by genome mining of a Burkholderiales bacteria collection.</title>
        <authorList>
            <person name="Paulo B.S."/>
            <person name="Recchia M.J.J."/>
            <person name="Lee S."/>
            <person name="Fergusson C.H."/>
            <person name="Romanowski S.B."/>
            <person name="Hernandez A."/>
            <person name="Krull N."/>
            <person name="Liu D.Y."/>
            <person name="Cavanagh H."/>
            <person name="Bos A."/>
            <person name="Gray C.A."/>
            <person name="Murphy B.T."/>
            <person name="Linington R.G."/>
            <person name="Eustaquio A.S."/>
        </authorList>
    </citation>
    <scope>NUCLEOTIDE SEQUENCE [LARGE SCALE GENOMIC DNA]</scope>
    <source>
        <strain evidence="2 3">RL21-008-BIB-B</strain>
    </source>
</reference>
<name>A0ABW8Z6L9_9BURK</name>
<organism evidence="2 3">
    <name type="scientific">Herbaspirillum rhizosphaerae</name>
    <dbReference type="NCBI Taxonomy" id="346179"/>
    <lineage>
        <taxon>Bacteria</taxon>
        <taxon>Pseudomonadati</taxon>
        <taxon>Pseudomonadota</taxon>
        <taxon>Betaproteobacteria</taxon>
        <taxon>Burkholderiales</taxon>
        <taxon>Oxalobacteraceae</taxon>
        <taxon>Herbaspirillum</taxon>
    </lineage>
</organism>